<dbReference type="AlphaFoldDB" id="A0A8E2ETJ0"/>
<feature type="compositionally biased region" description="Polar residues" evidence="1">
    <location>
        <begin position="167"/>
        <end position="184"/>
    </location>
</feature>
<protein>
    <submittedName>
        <fullName evidence="2">Uncharacterized protein</fullName>
    </submittedName>
</protein>
<evidence type="ECO:0000313" key="3">
    <source>
        <dbReference type="Proteomes" id="UP000250140"/>
    </source>
</evidence>
<dbReference type="Proteomes" id="UP000250140">
    <property type="component" value="Unassembled WGS sequence"/>
</dbReference>
<reference evidence="2 3" key="1">
    <citation type="journal article" date="2016" name="Nat. Commun.">
        <title>Ectomycorrhizal ecology is imprinted in the genome of the dominant symbiotic fungus Cenococcum geophilum.</title>
        <authorList>
            <consortium name="DOE Joint Genome Institute"/>
            <person name="Peter M."/>
            <person name="Kohler A."/>
            <person name="Ohm R.A."/>
            <person name="Kuo A."/>
            <person name="Krutzmann J."/>
            <person name="Morin E."/>
            <person name="Arend M."/>
            <person name="Barry K.W."/>
            <person name="Binder M."/>
            <person name="Choi C."/>
            <person name="Clum A."/>
            <person name="Copeland A."/>
            <person name="Grisel N."/>
            <person name="Haridas S."/>
            <person name="Kipfer T."/>
            <person name="LaButti K."/>
            <person name="Lindquist E."/>
            <person name="Lipzen A."/>
            <person name="Maire R."/>
            <person name="Meier B."/>
            <person name="Mihaltcheva S."/>
            <person name="Molinier V."/>
            <person name="Murat C."/>
            <person name="Poggeler S."/>
            <person name="Quandt C.A."/>
            <person name="Sperisen C."/>
            <person name="Tritt A."/>
            <person name="Tisserant E."/>
            <person name="Crous P.W."/>
            <person name="Henrissat B."/>
            <person name="Nehls U."/>
            <person name="Egli S."/>
            <person name="Spatafora J.W."/>
            <person name="Grigoriev I.V."/>
            <person name="Martin F.M."/>
        </authorList>
    </citation>
    <scope>NUCLEOTIDE SEQUENCE [LARGE SCALE GENOMIC DNA]</scope>
    <source>
        <strain evidence="2 3">CBS 207.34</strain>
    </source>
</reference>
<accession>A0A8E2ETJ0</accession>
<proteinExistence type="predicted"/>
<evidence type="ECO:0000313" key="2">
    <source>
        <dbReference type="EMBL" id="OCL04078.1"/>
    </source>
</evidence>
<organism evidence="2 3">
    <name type="scientific">Glonium stellatum</name>
    <dbReference type="NCBI Taxonomy" id="574774"/>
    <lineage>
        <taxon>Eukaryota</taxon>
        <taxon>Fungi</taxon>
        <taxon>Dikarya</taxon>
        <taxon>Ascomycota</taxon>
        <taxon>Pezizomycotina</taxon>
        <taxon>Dothideomycetes</taxon>
        <taxon>Pleosporomycetidae</taxon>
        <taxon>Gloniales</taxon>
        <taxon>Gloniaceae</taxon>
        <taxon>Glonium</taxon>
    </lineage>
</organism>
<feature type="region of interest" description="Disordered" evidence="1">
    <location>
        <begin position="152"/>
        <end position="185"/>
    </location>
</feature>
<keyword evidence="3" id="KW-1185">Reference proteome</keyword>
<gene>
    <name evidence="2" type="ORF">AOQ84DRAFT_127350</name>
</gene>
<dbReference type="EMBL" id="KV750603">
    <property type="protein sequence ID" value="OCL04078.1"/>
    <property type="molecule type" value="Genomic_DNA"/>
</dbReference>
<evidence type="ECO:0000256" key="1">
    <source>
        <dbReference type="SAM" id="MobiDB-lite"/>
    </source>
</evidence>
<name>A0A8E2ETJ0_9PEZI</name>
<sequence length="216" mass="23616">MGSIIKRTRSPPRRDFCSSVLLHMLHVETSGGWPCTPARAALSLPRTIRPTHPSTHTIHPSTHLLTHSLTPPPTHHSSLTIHSLLTHSLTHSPTHPLTHLSPIYSLHALPLLHRYLHRLPSTGFWLGPFWLGLSCLARPTGTVYAAGGQVKSRVSPQLQRHSPALGSISQRGRSPYSRNVSPSQLPGRADGELSLLLMHILAPFPPPPPLTSRRAG</sequence>